<dbReference type="InterPro" id="IPR050595">
    <property type="entry name" value="Bact_response_regulator"/>
</dbReference>
<feature type="domain" description="Response regulatory" evidence="3">
    <location>
        <begin position="8"/>
        <end position="131"/>
    </location>
</feature>
<dbReference type="InterPro" id="IPR011006">
    <property type="entry name" value="CheY-like_superfamily"/>
</dbReference>
<dbReference type="Proteomes" id="UP001241110">
    <property type="component" value="Unassembled WGS sequence"/>
</dbReference>
<dbReference type="PROSITE" id="PS50110">
    <property type="entry name" value="RESPONSE_REGULATORY"/>
    <property type="match status" value="1"/>
</dbReference>
<evidence type="ECO:0000256" key="1">
    <source>
        <dbReference type="ARBA" id="ARBA00022553"/>
    </source>
</evidence>
<accession>A0AAE3QNF4</accession>
<sequence>MSSENPFFILVAEDDPDDQDILQILLDTHFPQWHYHIVNNGQLLIDYLSNKTPQPFPVSLVLIDINMPVKDGIETLKSLRTMIEYKYLPVVAFSTSGNKWMEDTFMKAGGNAYLQKPDKLEQMVYVLSQLPELIKKTGNK</sequence>
<feature type="modified residue" description="4-aspartylphosphate" evidence="2">
    <location>
        <position position="64"/>
    </location>
</feature>
<evidence type="ECO:0000259" key="3">
    <source>
        <dbReference type="PROSITE" id="PS50110"/>
    </source>
</evidence>
<dbReference type="PANTHER" id="PTHR44591:SF3">
    <property type="entry name" value="RESPONSE REGULATORY DOMAIN-CONTAINING PROTEIN"/>
    <property type="match status" value="1"/>
</dbReference>
<gene>
    <name evidence="4" type="ORF">QNI16_18785</name>
</gene>
<evidence type="ECO:0000313" key="4">
    <source>
        <dbReference type="EMBL" id="MDJ1482557.1"/>
    </source>
</evidence>
<dbReference type="EMBL" id="JASJOS010000008">
    <property type="protein sequence ID" value="MDJ1482557.1"/>
    <property type="molecule type" value="Genomic_DNA"/>
</dbReference>
<reference evidence="4" key="1">
    <citation type="submission" date="2023-05" db="EMBL/GenBank/DDBJ databases">
        <authorList>
            <person name="Zhang X."/>
        </authorList>
    </citation>
    <scope>NUCLEOTIDE SEQUENCE</scope>
    <source>
        <strain evidence="4">YF14B1</strain>
    </source>
</reference>
<evidence type="ECO:0000256" key="2">
    <source>
        <dbReference type="PROSITE-ProRule" id="PRU00169"/>
    </source>
</evidence>
<comment type="caution">
    <text evidence="4">The sequence shown here is derived from an EMBL/GenBank/DDBJ whole genome shotgun (WGS) entry which is preliminary data.</text>
</comment>
<dbReference type="GO" id="GO:0000160">
    <property type="term" value="P:phosphorelay signal transduction system"/>
    <property type="evidence" value="ECO:0007669"/>
    <property type="project" value="InterPro"/>
</dbReference>
<dbReference type="RefSeq" id="WP_313981812.1">
    <property type="nucleotide sequence ID" value="NZ_JASJOS010000008.1"/>
</dbReference>
<dbReference type="AlphaFoldDB" id="A0AAE3QNF4"/>
<dbReference type="PANTHER" id="PTHR44591">
    <property type="entry name" value="STRESS RESPONSE REGULATOR PROTEIN 1"/>
    <property type="match status" value="1"/>
</dbReference>
<dbReference type="SMART" id="SM00448">
    <property type="entry name" value="REC"/>
    <property type="match status" value="1"/>
</dbReference>
<proteinExistence type="predicted"/>
<organism evidence="4 5">
    <name type="scientific">Xanthocytophaga flava</name>
    <dbReference type="NCBI Taxonomy" id="3048013"/>
    <lineage>
        <taxon>Bacteria</taxon>
        <taxon>Pseudomonadati</taxon>
        <taxon>Bacteroidota</taxon>
        <taxon>Cytophagia</taxon>
        <taxon>Cytophagales</taxon>
        <taxon>Rhodocytophagaceae</taxon>
        <taxon>Xanthocytophaga</taxon>
    </lineage>
</organism>
<evidence type="ECO:0000313" key="5">
    <source>
        <dbReference type="Proteomes" id="UP001241110"/>
    </source>
</evidence>
<keyword evidence="1 2" id="KW-0597">Phosphoprotein</keyword>
<dbReference type="Pfam" id="PF00072">
    <property type="entry name" value="Response_reg"/>
    <property type="match status" value="1"/>
</dbReference>
<protein>
    <submittedName>
        <fullName evidence="4">Response regulator</fullName>
    </submittedName>
</protein>
<dbReference type="SUPFAM" id="SSF52172">
    <property type="entry name" value="CheY-like"/>
    <property type="match status" value="1"/>
</dbReference>
<name>A0AAE3QNF4_9BACT</name>
<dbReference type="InterPro" id="IPR001789">
    <property type="entry name" value="Sig_transdc_resp-reg_receiver"/>
</dbReference>
<dbReference type="Gene3D" id="3.40.50.2300">
    <property type="match status" value="1"/>
</dbReference>